<organism evidence="4 5">
    <name type="scientific">Paramecium primaurelia</name>
    <dbReference type="NCBI Taxonomy" id="5886"/>
    <lineage>
        <taxon>Eukaryota</taxon>
        <taxon>Sar</taxon>
        <taxon>Alveolata</taxon>
        <taxon>Ciliophora</taxon>
        <taxon>Intramacronucleata</taxon>
        <taxon>Oligohymenophorea</taxon>
        <taxon>Peniculida</taxon>
        <taxon>Parameciidae</taxon>
        <taxon>Paramecium</taxon>
    </lineage>
</organism>
<evidence type="ECO:0000256" key="2">
    <source>
        <dbReference type="SAM" id="SignalP"/>
    </source>
</evidence>
<proteinExistence type="predicted"/>
<evidence type="ECO:0000313" key="4">
    <source>
        <dbReference type="EMBL" id="CAD8052531.1"/>
    </source>
</evidence>
<keyword evidence="2" id="KW-0732">Signal</keyword>
<accession>A0A8S1KDZ0</accession>
<dbReference type="InterPro" id="IPR001005">
    <property type="entry name" value="SANT/Myb"/>
</dbReference>
<dbReference type="AlphaFoldDB" id="A0A8S1KDZ0"/>
<gene>
    <name evidence="4" type="ORF">PPRIM_AZ9-3.1.T0190229</name>
</gene>
<reference evidence="4" key="1">
    <citation type="submission" date="2021-01" db="EMBL/GenBank/DDBJ databases">
        <authorList>
            <consortium name="Genoscope - CEA"/>
            <person name="William W."/>
        </authorList>
    </citation>
    <scope>NUCLEOTIDE SEQUENCE</scope>
</reference>
<evidence type="ECO:0000256" key="1">
    <source>
        <dbReference type="SAM" id="MobiDB-lite"/>
    </source>
</evidence>
<dbReference type="Proteomes" id="UP000688137">
    <property type="component" value="Unassembled WGS sequence"/>
</dbReference>
<dbReference type="SMART" id="SM00717">
    <property type="entry name" value="SANT"/>
    <property type="match status" value="1"/>
</dbReference>
<dbReference type="OMA" id="CNFEDEM"/>
<dbReference type="CDD" id="cd00167">
    <property type="entry name" value="SANT"/>
    <property type="match status" value="1"/>
</dbReference>
<feature type="chain" id="PRO_5035834068" description="Myb-like domain-containing protein" evidence="2">
    <location>
        <begin position="17"/>
        <end position="453"/>
    </location>
</feature>
<evidence type="ECO:0000313" key="5">
    <source>
        <dbReference type="Proteomes" id="UP000688137"/>
    </source>
</evidence>
<name>A0A8S1KDZ0_PARPR</name>
<sequence>MIYIKLFLIFLKLTKYFHFNISKYLKKQNYQNLQKCQPLNQYIHHQDQKLNPQYPLEVIKIEHFLLVELRFLNYQKNNLISKIQLMRIRQYRIYNAEQFKKDTFEQMVKVFVDKAIKKQQGDESKFKLLKEQLQNVEEGAQRDKIIRKSGDEKLRTKYLKGLELVLGQQLQLQKVNRKDYEQKITKTTDDRIKKYRKETEEKMLKKLRIEFYNNKKKEDQGNRKLINYQKIERFNLEIIRNINNNKLRWLYEINSYLNGELNSEKMKEMLQKIKMNYQQIMYKKKNLFLLTIIKNMSQMEEEYCNFEDEMAQVSSSRSPKSKKIKKSDSLSPRKNIGHWTKEEHDKYLQFLEDHAHLKKNNKIFKPMSEIIGTRSPSQCRSHHQKFNPLSPQVQRKSVKLIKINQETKVQAQLQEETNETLEDEKQIKNNVRLVFYDDELAQDDNEFNLDDII</sequence>
<feature type="signal peptide" evidence="2">
    <location>
        <begin position="1"/>
        <end position="16"/>
    </location>
</feature>
<dbReference type="PANTHER" id="PTHR37027">
    <property type="entry name" value="KDE4"/>
    <property type="match status" value="1"/>
</dbReference>
<dbReference type="InterPro" id="IPR038835">
    <property type="entry name" value="Giardin_beta-like"/>
</dbReference>
<protein>
    <recommendedName>
        <fullName evidence="3">Myb-like domain-containing protein</fullName>
    </recommendedName>
</protein>
<feature type="region of interest" description="Disordered" evidence="1">
    <location>
        <begin position="314"/>
        <end position="338"/>
    </location>
</feature>
<evidence type="ECO:0000259" key="3">
    <source>
        <dbReference type="SMART" id="SM00717"/>
    </source>
</evidence>
<keyword evidence="5" id="KW-1185">Reference proteome</keyword>
<dbReference type="PANTHER" id="PTHR37027:SF2">
    <property type="entry name" value="CHROMOSOME UNDETERMINED SCAFFOLD_148, WHOLE GENOME SHOTGUN SEQUENCE"/>
    <property type="match status" value="1"/>
</dbReference>
<feature type="domain" description="Myb-like" evidence="3">
    <location>
        <begin position="335"/>
        <end position="389"/>
    </location>
</feature>
<comment type="caution">
    <text evidence="4">The sequence shown here is derived from an EMBL/GenBank/DDBJ whole genome shotgun (WGS) entry which is preliminary data.</text>
</comment>
<dbReference type="EMBL" id="CAJJDM010000016">
    <property type="protein sequence ID" value="CAD8052531.1"/>
    <property type="molecule type" value="Genomic_DNA"/>
</dbReference>